<gene>
    <name evidence="5" type="ORF">HYPSUDRAFT_159226</name>
</gene>
<dbReference type="EMBL" id="KN817528">
    <property type="protein sequence ID" value="KJA26271.1"/>
    <property type="molecule type" value="Genomic_DNA"/>
</dbReference>
<dbReference type="Pfam" id="PF00168">
    <property type="entry name" value="C2"/>
    <property type="match status" value="1"/>
</dbReference>
<evidence type="ECO:0000259" key="4">
    <source>
        <dbReference type="PROSITE" id="PS50004"/>
    </source>
</evidence>
<evidence type="ECO:0000313" key="5">
    <source>
        <dbReference type="EMBL" id="KJA26271.1"/>
    </source>
</evidence>
<evidence type="ECO:0000256" key="2">
    <source>
        <dbReference type="ARBA" id="ARBA00022837"/>
    </source>
</evidence>
<feature type="compositionally biased region" description="Polar residues" evidence="3">
    <location>
        <begin position="369"/>
        <end position="379"/>
    </location>
</feature>
<dbReference type="PANTHER" id="PTHR46502">
    <property type="entry name" value="C2 DOMAIN-CONTAINING"/>
    <property type="match status" value="1"/>
</dbReference>
<feature type="region of interest" description="Disordered" evidence="3">
    <location>
        <begin position="170"/>
        <end position="256"/>
    </location>
</feature>
<feature type="compositionally biased region" description="Low complexity" evidence="3">
    <location>
        <begin position="411"/>
        <end position="427"/>
    </location>
</feature>
<dbReference type="InterPro" id="IPR035892">
    <property type="entry name" value="C2_domain_sf"/>
</dbReference>
<feature type="compositionally biased region" description="Low complexity" evidence="3">
    <location>
        <begin position="337"/>
        <end position="346"/>
    </location>
</feature>
<feature type="compositionally biased region" description="Low complexity" evidence="3">
    <location>
        <begin position="380"/>
        <end position="395"/>
    </location>
</feature>
<feature type="compositionally biased region" description="Polar residues" evidence="3">
    <location>
        <begin position="186"/>
        <end position="215"/>
    </location>
</feature>
<feature type="compositionally biased region" description="Polar residues" evidence="3">
    <location>
        <begin position="508"/>
        <end position="518"/>
    </location>
</feature>
<dbReference type="OrthoDB" id="270970at2759"/>
<dbReference type="GO" id="GO:0046872">
    <property type="term" value="F:metal ion binding"/>
    <property type="evidence" value="ECO:0007669"/>
    <property type="project" value="UniProtKB-KW"/>
</dbReference>
<evidence type="ECO:0000313" key="6">
    <source>
        <dbReference type="Proteomes" id="UP000054270"/>
    </source>
</evidence>
<evidence type="ECO:0000256" key="1">
    <source>
        <dbReference type="ARBA" id="ARBA00022723"/>
    </source>
</evidence>
<protein>
    <recommendedName>
        <fullName evidence="4">C2 domain-containing protein</fullName>
    </recommendedName>
</protein>
<feature type="domain" description="C2" evidence="4">
    <location>
        <begin position="8"/>
        <end position="127"/>
    </location>
</feature>
<dbReference type="Proteomes" id="UP000054270">
    <property type="component" value="Unassembled WGS sequence"/>
</dbReference>
<evidence type="ECO:0000256" key="3">
    <source>
        <dbReference type="SAM" id="MobiDB-lite"/>
    </source>
</evidence>
<feature type="compositionally biased region" description="Basic and acidic residues" evidence="3">
    <location>
        <begin position="216"/>
        <end position="229"/>
    </location>
</feature>
<keyword evidence="1" id="KW-0479">Metal-binding</keyword>
<dbReference type="SUPFAM" id="SSF49562">
    <property type="entry name" value="C2 domain (Calcium/lipid-binding domain, CaLB)"/>
    <property type="match status" value="1"/>
</dbReference>
<accession>A0A0D2PCJ2</accession>
<feature type="region of interest" description="Disordered" evidence="3">
    <location>
        <begin position="283"/>
        <end position="534"/>
    </location>
</feature>
<dbReference type="PROSITE" id="PS50004">
    <property type="entry name" value="C2"/>
    <property type="match status" value="1"/>
</dbReference>
<keyword evidence="6" id="KW-1185">Reference proteome</keyword>
<sequence length="579" mass="62948">MSKATPSKSPAIDLNDKYDKADLLGTLIVVLLKARNLNDKHSFRKSDVFAQAILNGTQKRTHVDIKGGQHPEWDGETRFPILKSNTEKFRKMEVACYSMEPRSEDLMGKATVDISETLRTGEFDDWVQLEVDGVPRGELYLEMTYYASSPAPAPAVPNKLLLAVANQSTGLNRRPSKLPAAERLSRPQQHHNQPTNQAPTQQSRPQEYSRPTHSSRLSEGHHIHVHDDTPVMPGSYPYTPDNRAAHGFSTNETKEIPHEVSRLRPGAQGAHQQPPAAAALPTILRPGVGGASSSATPIPRPPNGQSHARQSSDSYLHTPSQASPPSHNPYLGGGGSSSASSSQSSSPPRNPYMSSYTAPSNPYIGTGTPLENQRQNTIVPPSGAGSAATPANAQSSYSGYRLGAQSRADAPPLWQQSNSSQPLSNNSFAFPTPSVTPAYIDNTGPVYNRRPSGPSAPQSMHNGYESRHAPIGDDRDFEPHLQTRYQSPLPLPPRSEQSPAAVAHAHNPTHTIQASPIYTKTPTPPPKTPTPALDQSRLKALRLAEEDAARRREQELQDLELAMQLDRELNLAEERAAGR</sequence>
<name>A0A0D2PCJ2_HYPSF</name>
<reference evidence="6" key="1">
    <citation type="submission" date="2014-04" db="EMBL/GenBank/DDBJ databases">
        <title>Evolutionary Origins and Diversification of the Mycorrhizal Mutualists.</title>
        <authorList>
            <consortium name="DOE Joint Genome Institute"/>
            <consortium name="Mycorrhizal Genomics Consortium"/>
            <person name="Kohler A."/>
            <person name="Kuo A."/>
            <person name="Nagy L.G."/>
            <person name="Floudas D."/>
            <person name="Copeland A."/>
            <person name="Barry K.W."/>
            <person name="Cichocki N."/>
            <person name="Veneault-Fourrey C."/>
            <person name="LaButti K."/>
            <person name="Lindquist E.A."/>
            <person name="Lipzen A."/>
            <person name="Lundell T."/>
            <person name="Morin E."/>
            <person name="Murat C."/>
            <person name="Riley R."/>
            <person name="Ohm R."/>
            <person name="Sun H."/>
            <person name="Tunlid A."/>
            <person name="Henrissat B."/>
            <person name="Grigoriev I.V."/>
            <person name="Hibbett D.S."/>
            <person name="Martin F."/>
        </authorList>
    </citation>
    <scope>NUCLEOTIDE SEQUENCE [LARGE SCALE GENOMIC DNA]</scope>
    <source>
        <strain evidence="6">FD-334 SS-4</strain>
    </source>
</reference>
<feature type="compositionally biased region" description="Polar residues" evidence="3">
    <location>
        <begin position="303"/>
        <end position="325"/>
    </location>
</feature>
<organism evidence="5 6">
    <name type="scientific">Hypholoma sublateritium (strain FD-334 SS-4)</name>
    <dbReference type="NCBI Taxonomy" id="945553"/>
    <lineage>
        <taxon>Eukaryota</taxon>
        <taxon>Fungi</taxon>
        <taxon>Dikarya</taxon>
        <taxon>Basidiomycota</taxon>
        <taxon>Agaricomycotina</taxon>
        <taxon>Agaricomycetes</taxon>
        <taxon>Agaricomycetidae</taxon>
        <taxon>Agaricales</taxon>
        <taxon>Agaricineae</taxon>
        <taxon>Strophariaceae</taxon>
        <taxon>Hypholoma</taxon>
    </lineage>
</organism>
<keyword evidence="2" id="KW-0106">Calcium</keyword>
<dbReference type="Gene3D" id="2.60.40.150">
    <property type="entry name" value="C2 domain"/>
    <property type="match status" value="1"/>
</dbReference>
<feature type="compositionally biased region" description="Basic and acidic residues" evidence="3">
    <location>
        <begin position="464"/>
        <end position="481"/>
    </location>
</feature>
<dbReference type="SMART" id="SM00239">
    <property type="entry name" value="C2"/>
    <property type="match status" value="1"/>
</dbReference>
<proteinExistence type="predicted"/>
<dbReference type="InterPro" id="IPR000008">
    <property type="entry name" value="C2_dom"/>
</dbReference>
<dbReference type="OMA" id="GYQPNTQ"/>
<dbReference type="STRING" id="945553.A0A0D2PCJ2"/>
<dbReference type="AlphaFoldDB" id="A0A0D2PCJ2"/>
<dbReference type="PANTHER" id="PTHR46502:SF2">
    <property type="entry name" value="16 KDA PHLOEM PROTEIN 2"/>
    <property type="match status" value="1"/>
</dbReference>